<evidence type="ECO:0000256" key="1">
    <source>
        <dbReference type="SAM" id="MobiDB-lite"/>
    </source>
</evidence>
<evidence type="ECO:0000313" key="3">
    <source>
        <dbReference type="EMBL" id="EDX10884.1"/>
    </source>
</evidence>
<keyword evidence="4" id="KW-1185">Reference proteome</keyword>
<feature type="region of interest" description="Disordered" evidence="1">
    <location>
        <begin position="102"/>
        <end position="146"/>
    </location>
</feature>
<gene>
    <name evidence="3" type="primary">Dsim\GD14721</name>
    <name evidence="3" type="ORF">Dsim_GD14721</name>
</gene>
<dbReference type="STRING" id="7240.B4QNY2"/>
<keyword evidence="2" id="KW-0732">Signal</keyword>
<dbReference type="HOGENOM" id="CLU_1779411_0_0_1"/>
<proteinExistence type="predicted"/>
<dbReference type="AlphaFoldDB" id="B4QNY2"/>
<dbReference type="OrthoDB" id="7764597at2759"/>
<name>B4QNY2_DROSI</name>
<feature type="chain" id="PRO_5002820834" evidence="2">
    <location>
        <begin position="27"/>
        <end position="146"/>
    </location>
</feature>
<accession>B4QNY2</accession>
<feature type="signal peptide" evidence="2">
    <location>
        <begin position="1"/>
        <end position="26"/>
    </location>
</feature>
<reference evidence="3 4" key="1">
    <citation type="journal article" date="2007" name="Nature">
        <title>Evolution of genes and genomes on the Drosophila phylogeny.</title>
        <authorList>
            <consortium name="Drosophila 12 Genomes Consortium"/>
            <person name="Clark A.G."/>
            <person name="Eisen M.B."/>
            <person name="Smith D.R."/>
            <person name="Bergman C.M."/>
            <person name="Oliver B."/>
            <person name="Markow T.A."/>
            <person name="Kaufman T.C."/>
            <person name="Kellis M."/>
            <person name="Gelbart W."/>
            <person name="Iyer V.N."/>
            <person name="Pollard D.A."/>
            <person name="Sackton T.B."/>
            <person name="Larracuente A.M."/>
            <person name="Singh N.D."/>
            <person name="Abad J.P."/>
            <person name="Abt D.N."/>
            <person name="Adryan B."/>
            <person name="Aguade M."/>
            <person name="Akashi H."/>
            <person name="Anderson W.W."/>
            <person name="Aquadro C.F."/>
            <person name="Ardell D.H."/>
            <person name="Arguello R."/>
            <person name="Artieri C.G."/>
            <person name="Barbash D.A."/>
            <person name="Barker D."/>
            <person name="Barsanti P."/>
            <person name="Batterham P."/>
            <person name="Batzoglou S."/>
            <person name="Begun D."/>
            <person name="Bhutkar A."/>
            <person name="Blanco E."/>
            <person name="Bosak S.A."/>
            <person name="Bradley R.K."/>
            <person name="Brand A.D."/>
            <person name="Brent M.R."/>
            <person name="Brooks A.N."/>
            <person name="Brown R.H."/>
            <person name="Butlin R.K."/>
            <person name="Caggese C."/>
            <person name="Calvi B.R."/>
            <person name="Bernardo de Carvalho A."/>
            <person name="Caspi A."/>
            <person name="Castrezana S."/>
            <person name="Celniker S.E."/>
            <person name="Chang J.L."/>
            <person name="Chapple C."/>
            <person name="Chatterji S."/>
            <person name="Chinwalla A."/>
            <person name="Civetta A."/>
            <person name="Clifton S.W."/>
            <person name="Comeron J.M."/>
            <person name="Costello J.C."/>
            <person name="Coyne J.A."/>
            <person name="Daub J."/>
            <person name="David R.G."/>
            <person name="Delcher A.L."/>
            <person name="Delehaunty K."/>
            <person name="Do C.B."/>
            <person name="Ebling H."/>
            <person name="Edwards K."/>
            <person name="Eickbush T."/>
            <person name="Evans J.D."/>
            <person name="Filipski A."/>
            <person name="Findeiss S."/>
            <person name="Freyhult E."/>
            <person name="Fulton L."/>
            <person name="Fulton R."/>
            <person name="Garcia A.C."/>
            <person name="Gardiner A."/>
            <person name="Garfield D.A."/>
            <person name="Garvin B.E."/>
            <person name="Gibson G."/>
            <person name="Gilbert D."/>
            <person name="Gnerre S."/>
            <person name="Godfrey J."/>
            <person name="Good R."/>
            <person name="Gotea V."/>
            <person name="Gravely B."/>
            <person name="Greenberg A.J."/>
            <person name="Griffiths-Jones S."/>
            <person name="Gross S."/>
            <person name="Guigo R."/>
            <person name="Gustafson E.A."/>
            <person name="Haerty W."/>
            <person name="Hahn M.W."/>
            <person name="Halligan D.L."/>
            <person name="Halpern A.L."/>
            <person name="Halter G.M."/>
            <person name="Han M.V."/>
            <person name="Heger A."/>
            <person name="Hillier L."/>
            <person name="Hinrichs A.S."/>
            <person name="Holmes I."/>
            <person name="Hoskins R.A."/>
            <person name="Hubisz M.J."/>
            <person name="Hultmark D."/>
            <person name="Huntley M.A."/>
            <person name="Jaffe D.B."/>
            <person name="Jagadeeshan S."/>
            <person name="Jeck W.R."/>
            <person name="Johnson J."/>
            <person name="Jones C.D."/>
            <person name="Jordan W.C."/>
            <person name="Karpen G.H."/>
            <person name="Kataoka E."/>
            <person name="Keightley P.D."/>
            <person name="Kheradpour P."/>
            <person name="Kirkness E.F."/>
            <person name="Koerich L.B."/>
            <person name="Kristiansen K."/>
            <person name="Kudrna D."/>
            <person name="Kulathinal R.J."/>
            <person name="Kumar S."/>
            <person name="Kwok R."/>
            <person name="Lander E."/>
            <person name="Langley C.H."/>
            <person name="Lapoint R."/>
            <person name="Lazzaro B.P."/>
            <person name="Lee S.J."/>
            <person name="Levesque L."/>
            <person name="Li R."/>
            <person name="Lin C.F."/>
            <person name="Lin M.F."/>
            <person name="Lindblad-Toh K."/>
            <person name="Llopart A."/>
            <person name="Long M."/>
            <person name="Low L."/>
            <person name="Lozovsky E."/>
            <person name="Lu J."/>
            <person name="Luo M."/>
            <person name="Machado C.A."/>
            <person name="Makalowski W."/>
            <person name="Marzo M."/>
            <person name="Matsuda M."/>
            <person name="Matzkin L."/>
            <person name="McAllister B."/>
            <person name="McBride C.S."/>
            <person name="McKernan B."/>
            <person name="McKernan K."/>
            <person name="Mendez-Lago M."/>
            <person name="Minx P."/>
            <person name="Mollenhauer M.U."/>
            <person name="Montooth K."/>
            <person name="Mount S.M."/>
            <person name="Mu X."/>
            <person name="Myers E."/>
            <person name="Negre B."/>
            <person name="Newfeld S."/>
            <person name="Nielsen R."/>
            <person name="Noor M.A."/>
            <person name="O'Grady P."/>
            <person name="Pachter L."/>
            <person name="Papaceit M."/>
            <person name="Parisi M.J."/>
            <person name="Parisi M."/>
            <person name="Parts L."/>
            <person name="Pedersen J.S."/>
            <person name="Pesole G."/>
            <person name="Phillippy A.M."/>
            <person name="Ponting C.P."/>
            <person name="Pop M."/>
            <person name="Porcelli D."/>
            <person name="Powell J.R."/>
            <person name="Prohaska S."/>
            <person name="Pruitt K."/>
            <person name="Puig M."/>
            <person name="Quesneville H."/>
            <person name="Ram K.R."/>
            <person name="Rand D."/>
            <person name="Rasmussen M.D."/>
            <person name="Reed L.K."/>
            <person name="Reenan R."/>
            <person name="Reily A."/>
            <person name="Remington K.A."/>
            <person name="Rieger T.T."/>
            <person name="Ritchie M.G."/>
            <person name="Robin C."/>
            <person name="Rogers Y.H."/>
            <person name="Rohde C."/>
            <person name="Rozas J."/>
            <person name="Rubenfield M.J."/>
            <person name="Ruiz A."/>
            <person name="Russo S."/>
            <person name="Salzberg S.L."/>
            <person name="Sanchez-Gracia A."/>
            <person name="Saranga D.J."/>
            <person name="Sato H."/>
            <person name="Schaeffer S.W."/>
            <person name="Schatz M.C."/>
            <person name="Schlenke T."/>
            <person name="Schwartz R."/>
            <person name="Segarra C."/>
            <person name="Singh R.S."/>
            <person name="Sirot L."/>
            <person name="Sirota M."/>
            <person name="Sisneros N.B."/>
            <person name="Smith C.D."/>
            <person name="Smith T.F."/>
            <person name="Spieth J."/>
            <person name="Stage D.E."/>
            <person name="Stark A."/>
            <person name="Stephan W."/>
            <person name="Strausberg R.L."/>
            <person name="Strempel S."/>
            <person name="Sturgill D."/>
            <person name="Sutton G."/>
            <person name="Sutton G.G."/>
            <person name="Tao W."/>
            <person name="Teichmann S."/>
            <person name="Tobari Y.N."/>
            <person name="Tomimura Y."/>
            <person name="Tsolas J.M."/>
            <person name="Valente V.L."/>
            <person name="Venter E."/>
            <person name="Venter J.C."/>
            <person name="Vicario S."/>
            <person name="Vieira F.G."/>
            <person name="Vilella A.J."/>
            <person name="Villasante A."/>
            <person name="Walenz B."/>
            <person name="Wang J."/>
            <person name="Wasserman M."/>
            <person name="Watts T."/>
            <person name="Wilson D."/>
            <person name="Wilson R.K."/>
            <person name="Wing R.A."/>
            <person name="Wolfner M.F."/>
            <person name="Wong A."/>
            <person name="Wong G.K."/>
            <person name="Wu C.I."/>
            <person name="Wu G."/>
            <person name="Yamamoto D."/>
            <person name="Yang H.P."/>
            <person name="Yang S.P."/>
            <person name="Yorke J.A."/>
            <person name="Yoshida K."/>
            <person name="Zdobnov E."/>
            <person name="Zhang P."/>
            <person name="Zhang Y."/>
            <person name="Zimin A.V."/>
            <person name="Baldwin J."/>
            <person name="Abdouelleil A."/>
            <person name="Abdulkadir J."/>
            <person name="Abebe A."/>
            <person name="Abera B."/>
            <person name="Abreu J."/>
            <person name="Acer S.C."/>
            <person name="Aftuck L."/>
            <person name="Alexander A."/>
            <person name="An P."/>
            <person name="Anderson E."/>
            <person name="Anderson S."/>
            <person name="Arachi H."/>
            <person name="Azer M."/>
            <person name="Bachantsang P."/>
            <person name="Barry A."/>
            <person name="Bayul T."/>
            <person name="Berlin A."/>
            <person name="Bessette D."/>
            <person name="Bloom T."/>
            <person name="Blye J."/>
            <person name="Boguslavskiy L."/>
            <person name="Bonnet C."/>
            <person name="Boukhgalter B."/>
            <person name="Bourzgui I."/>
            <person name="Brown A."/>
            <person name="Cahill P."/>
            <person name="Channer S."/>
            <person name="Cheshatsang Y."/>
            <person name="Chuda L."/>
            <person name="Citroen M."/>
            <person name="Collymore A."/>
            <person name="Cooke P."/>
            <person name="Costello M."/>
            <person name="D'Aco K."/>
            <person name="Daza R."/>
            <person name="De Haan G."/>
            <person name="DeGray S."/>
            <person name="DeMaso C."/>
            <person name="Dhargay N."/>
            <person name="Dooley K."/>
            <person name="Dooley E."/>
            <person name="Doricent M."/>
            <person name="Dorje P."/>
            <person name="Dorjee K."/>
            <person name="Dupes A."/>
            <person name="Elong R."/>
            <person name="Falk J."/>
            <person name="Farina A."/>
            <person name="Faro S."/>
            <person name="Ferguson D."/>
            <person name="Fisher S."/>
            <person name="Foley C.D."/>
            <person name="Franke A."/>
            <person name="Friedrich D."/>
            <person name="Gadbois L."/>
            <person name="Gearin G."/>
            <person name="Gearin C.R."/>
            <person name="Giannoukos G."/>
            <person name="Goode T."/>
            <person name="Graham J."/>
            <person name="Grandbois E."/>
            <person name="Grewal S."/>
            <person name="Gyaltsen K."/>
            <person name="Hafez N."/>
            <person name="Hagos B."/>
            <person name="Hall J."/>
            <person name="Henson C."/>
            <person name="Hollinger A."/>
            <person name="Honan T."/>
            <person name="Huard M.D."/>
            <person name="Hughes L."/>
            <person name="Hurhula B."/>
            <person name="Husby M.E."/>
            <person name="Kamat A."/>
            <person name="Kanga B."/>
            <person name="Kashin S."/>
            <person name="Khazanovich D."/>
            <person name="Kisner P."/>
            <person name="Lance K."/>
            <person name="Lara M."/>
            <person name="Lee W."/>
            <person name="Lennon N."/>
            <person name="Letendre F."/>
            <person name="LeVine R."/>
            <person name="Lipovsky A."/>
            <person name="Liu X."/>
            <person name="Liu J."/>
            <person name="Liu S."/>
            <person name="Lokyitsang T."/>
            <person name="Lokyitsang Y."/>
            <person name="Lubonja R."/>
            <person name="Lui A."/>
            <person name="MacDonald P."/>
            <person name="Magnisalis V."/>
            <person name="Maru K."/>
            <person name="Matthews C."/>
            <person name="McCusker W."/>
            <person name="McDonough S."/>
            <person name="Mehta T."/>
            <person name="Meldrim J."/>
            <person name="Meneus L."/>
            <person name="Mihai O."/>
            <person name="Mihalev A."/>
            <person name="Mihova T."/>
            <person name="Mittelman R."/>
            <person name="Mlenga V."/>
            <person name="Montmayeur A."/>
            <person name="Mulrain L."/>
            <person name="Navidi A."/>
            <person name="Naylor J."/>
            <person name="Negash T."/>
            <person name="Nguyen T."/>
            <person name="Nguyen N."/>
            <person name="Nicol R."/>
            <person name="Norbu C."/>
            <person name="Norbu N."/>
            <person name="Novod N."/>
            <person name="O'Neill B."/>
            <person name="Osman S."/>
            <person name="Markiewicz E."/>
            <person name="Oyono O.L."/>
            <person name="Patti C."/>
            <person name="Phunkhang P."/>
            <person name="Pierre F."/>
            <person name="Priest M."/>
            <person name="Raghuraman S."/>
            <person name="Rege F."/>
            <person name="Reyes R."/>
            <person name="Rise C."/>
            <person name="Rogov P."/>
            <person name="Ross K."/>
            <person name="Ryan E."/>
            <person name="Settipalli S."/>
            <person name="Shea T."/>
            <person name="Sherpa N."/>
            <person name="Shi L."/>
            <person name="Shih D."/>
            <person name="Sparrow T."/>
            <person name="Spaulding J."/>
            <person name="Stalker J."/>
            <person name="Stange-Thomann N."/>
            <person name="Stavropoulos S."/>
            <person name="Stone C."/>
            <person name="Strader C."/>
            <person name="Tesfaye S."/>
            <person name="Thomson T."/>
            <person name="Thoulutsang Y."/>
            <person name="Thoulutsang D."/>
            <person name="Topham K."/>
            <person name="Topping I."/>
            <person name="Tsamla T."/>
            <person name="Vassiliev H."/>
            <person name="Vo A."/>
            <person name="Wangchuk T."/>
            <person name="Wangdi T."/>
            <person name="Weiand M."/>
            <person name="Wilkinson J."/>
            <person name="Wilson A."/>
            <person name="Yadav S."/>
            <person name="Young G."/>
            <person name="Yu Q."/>
            <person name="Zembek L."/>
            <person name="Zhong D."/>
            <person name="Zimmer A."/>
            <person name="Zwirko Z."/>
            <person name="Jaffe D.B."/>
            <person name="Alvarez P."/>
            <person name="Brockman W."/>
            <person name="Butler J."/>
            <person name="Chin C."/>
            <person name="Gnerre S."/>
            <person name="Grabherr M."/>
            <person name="Kleber M."/>
            <person name="Mauceli E."/>
            <person name="MacCallum I."/>
        </authorList>
    </citation>
    <scope>NUCLEOTIDE SEQUENCE [LARGE SCALE GENOMIC DNA]</scope>
    <source>
        <strain evidence="4">white501</strain>
    </source>
</reference>
<dbReference type="Proteomes" id="UP000000304">
    <property type="component" value="Chromosome 3L"/>
</dbReference>
<protein>
    <submittedName>
        <fullName evidence="3">GD14721</fullName>
    </submittedName>
</protein>
<organism evidence="3 4">
    <name type="scientific">Drosophila simulans</name>
    <name type="common">Fruit fly</name>
    <dbReference type="NCBI Taxonomy" id="7240"/>
    <lineage>
        <taxon>Eukaryota</taxon>
        <taxon>Metazoa</taxon>
        <taxon>Ecdysozoa</taxon>
        <taxon>Arthropoda</taxon>
        <taxon>Hexapoda</taxon>
        <taxon>Insecta</taxon>
        <taxon>Pterygota</taxon>
        <taxon>Neoptera</taxon>
        <taxon>Endopterygota</taxon>
        <taxon>Diptera</taxon>
        <taxon>Brachycera</taxon>
        <taxon>Muscomorpha</taxon>
        <taxon>Ephydroidea</taxon>
        <taxon>Drosophilidae</taxon>
        <taxon>Drosophila</taxon>
        <taxon>Sophophora</taxon>
    </lineage>
</organism>
<dbReference type="EMBL" id="CM000363">
    <property type="protein sequence ID" value="EDX10884.1"/>
    <property type="molecule type" value="Genomic_DNA"/>
</dbReference>
<evidence type="ECO:0000313" key="4">
    <source>
        <dbReference type="Proteomes" id="UP000000304"/>
    </source>
</evidence>
<evidence type="ECO:0000256" key="2">
    <source>
        <dbReference type="SAM" id="SignalP"/>
    </source>
</evidence>
<sequence>MAEISGSCQPRLQLYIFLCLLASVFASLPEELRGVAGPESRMDVLGLSPGQRVLAAVPASVAPVRNLRFSHSDSYSAENPKITQVSLPLSSPRLFKKLRTKRRGAKMGQQGAEGAFWGQQDSQEQLQRNVGTQPSMNATEMWTLAK</sequence>
<dbReference type="Bgee" id="FBgn0186399">
    <property type="expression patterns" value="Expressed in embryo and 2 other cell types or tissues"/>
</dbReference>
<feature type="compositionally biased region" description="Polar residues" evidence="1">
    <location>
        <begin position="119"/>
        <end position="140"/>
    </location>
</feature>